<dbReference type="NCBIfam" id="TIGR01198">
    <property type="entry name" value="pgl"/>
    <property type="match status" value="1"/>
</dbReference>
<dbReference type="PANTHER" id="PTHR11054">
    <property type="entry name" value="6-PHOSPHOGLUCONOLACTONASE"/>
    <property type="match status" value="1"/>
</dbReference>
<accession>A0A1Y3ZK36</accession>
<evidence type="ECO:0000313" key="11">
    <source>
        <dbReference type="EMBL" id="RGU54242.1"/>
    </source>
</evidence>
<evidence type="ECO:0000256" key="3">
    <source>
        <dbReference type="ARBA" id="ARBA00004961"/>
    </source>
</evidence>
<dbReference type="Pfam" id="PF01182">
    <property type="entry name" value="Glucosamine_iso"/>
    <property type="match status" value="1"/>
</dbReference>
<dbReference type="InterPro" id="IPR039104">
    <property type="entry name" value="6PGL"/>
</dbReference>
<comment type="similarity">
    <text evidence="4 7">Belongs to the glucosamine/galactosamine-6-phosphate isomerase family. 6-phosphogluconolactonase subfamily.</text>
</comment>
<reference evidence="10" key="3">
    <citation type="submission" date="2023-01" db="EMBL/GenBank/DDBJ databases">
        <title>Human gut microbiome strain richness.</title>
        <authorList>
            <person name="Chen-Liaw A."/>
        </authorList>
    </citation>
    <scope>NUCLEOTIDE SEQUENCE</scope>
    <source>
        <strain evidence="10">RTP21484st1_B7_RTP21484_190118</strain>
    </source>
</reference>
<evidence type="ECO:0000256" key="6">
    <source>
        <dbReference type="ARBA" id="ARBA00020337"/>
    </source>
</evidence>
<dbReference type="AlphaFoldDB" id="A0A1Y3ZK36"/>
<comment type="function">
    <text evidence="2 7">Hydrolysis of 6-phosphogluconolactone to 6-phosphogluconate.</text>
</comment>
<reference evidence="14 15" key="1">
    <citation type="submission" date="2018-08" db="EMBL/GenBank/DDBJ databases">
        <title>A genome reference for cultivated species of the human gut microbiota.</title>
        <authorList>
            <person name="Zou Y."/>
            <person name="Xue W."/>
            <person name="Luo G."/>
        </authorList>
    </citation>
    <scope>NUCLEOTIDE SEQUENCE [LARGE SCALE GENOMIC DNA]</scope>
    <source>
        <strain evidence="12 14">AF14-6AC</strain>
        <strain evidence="11 15">AF16-14</strain>
        <strain evidence="13 16">OF03-11</strain>
    </source>
</reference>
<evidence type="ECO:0000256" key="4">
    <source>
        <dbReference type="ARBA" id="ARBA00010662"/>
    </source>
</evidence>
<evidence type="ECO:0000313" key="10">
    <source>
        <dbReference type="EMBL" id="MDB9223283.1"/>
    </source>
</evidence>
<dbReference type="PANTHER" id="PTHR11054:SF0">
    <property type="entry name" value="6-PHOSPHOGLUCONOLACTONASE"/>
    <property type="match status" value="1"/>
</dbReference>
<dbReference type="GO" id="GO:0006098">
    <property type="term" value="P:pentose-phosphate shunt"/>
    <property type="evidence" value="ECO:0007669"/>
    <property type="project" value="UniProtKB-UniPathway"/>
</dbReference>
<dbReference type="GO" id="GO:0017057">
    <property type="term" value="F:6-phosphogluconolactonase activity"/>
    <property type="evidence" value="ECO:0007669"/>
    <property type="project" value="UniProtKB-UniRule"/>
</dbReference>
<dbReference type="Proteomes" id="UP000283426">
    <property type="component" value="Unassembled WGS sequence"/>
</dbReference>
<dbReference type="Proteomes" id="UP001199750">
    <property type="component" value="Unassembled WGS sequence"/>
</dbReference>
<dbReference type="EMBL" id="QSCO01000040">
    <property type="protein sequence ID" value="RGY03352.1"/>
    <property type="molecule type" value="Genomic_DNA"/>
</dbReference>
<sequence length="236" mass="26732">MRLKVLGSAEDALRAMTEQLIEKMNMRGISPFHLALSGAGTAQQMFGLWIREYREKIKWEQLRFYWVDERCVSPDDEESNFKHADELLFRPLDIPHAHVHRIHGEREPEVEAEHYSELVKWELPGYASCPRFDAIILGIGEDGHTASIFPSTPELLTAKCCYKVSQHPESGQKRITMTGSLILNAKLLLIPVLGNAKTSILQRVINAEENSVLPAAYIINHAPEAMIFTDLQVSLE</sequence>
<dbReference type="EMBL" id="QRYC01000035">
    <property type="protein sequence ID" value="RGU54242.1"/>
    <property type="molecule type" value="Genomic_DNA"/>
</dbReference>
<dbReference type="RefSeq" id="WP_013612052.1">
    <property type="nucleotide sequence ID" value="NZ_BAABYK010000001.1"/>
</dbReference>
<keyword evidence="7 11" id="KW-0378">Hydrolase</keyword>
<dbReference type="EMBL" id="JAKNDN010000051">
    <property type="protein sequence ID" value="MCG4961952.1"/>
    <property type="molecule type" value="Genomic_DNA"/>
</dbReference>
<evidence type="ECO:0000256" key="7">
    <source>
        <dbReference type="RuleBase" id="RU365095"/>
    </source>
</evidence>
<dbReference type="EMBL" id="JAQMRD010000011">
    <property type="protein sequence ID" value="MDB9223283.1"/>
    <property type="molecule type" value="Genomic_DNA"/>
</dbReference>
<dbReference type="Proteomes" id="UP001212263">
    <property type="component" value="Unassembled WGS sequence"/>
</dbReference>
<dbReference type="GO" id="GO:0005975">
    <property type="term" value="P:carbohydrate metabolic process"/>
    <property type="evidence" value="ECO:0007669"/>
    <property type="project" value="UniProtKB-UniRule"/>
</dbReference>
<dbReference type="OMA" id="YQLFEFE"/>
<dbReference type="SUPFAM" id="SSF100950">
    <property type="entry name" value="NagB/RpiA/CoA transferase-like"/>
    <property type="match status" value="1"/>
</dbReference>
<dbReference type="Gene3D" id="3.40.50.1360">
    <property type="match status" value="1"/>
</dbReference>
<evidence type="ECO:0000313" key="14">
    <source>
        <dbReference type="Proteomes" id="UP000283426"/>
    </source>
</evidence>
<evidence type="ECO:0000256" key="5">
    <source>
        <dbReference type="ARBA" id="ARBA00013198"/>
    </source>
</evidence>
<comment type="caution">
    <text evidence="11">The sequence shown here is derived from an EMBL/GenBank/DDBJ whole genome shotgun (WGS) entry which is preliminary data.</text>
</comment>
<name>A0A1Y3ZK36_9BACT</name>
<proteinExistence type="inferred from homology"/>
<reference evidence="9" key="2">
    <citation type="submission" date="2022-01" db="EMBL/GenBank/DDBJ databases">
        <title>Collection of gut derived symbiotic bacterial strains cultured from healthy donors.</title>
        <authorList>
            <person name="Lin H."/>
            <person name="Kohout C."/>
            <person name="Waligurski E."/>
            <person name="Pamer E.G."/>
        </authorList>
    </citation>
    <scope>NUCLEOTIDE SEQUENCE</scope>
    <source>
        <strain evidence="9">DFI.1.149</strain>
    </source>
</reference>
<dbReference type="Proteomes" id="UP000284243">
    <property type="component" value="Unassembled WGS sequence"/>
</dbReference>
<evidence type="ECO:0000313" key="16">
    <source>
        <dbReference type="Proteomes" id="UP000284434"/>
    </source>
</evidence>
<organism evidence="11 15">
    <name type="scientific">Odoribacter splanchnicus</name>
    <dbReference type="NCBI Taxonomy" id="28118"/>
    <lineage>
        <taxon>Bacteria</taxon>
        <taxon>Pseudomonadati</taxon>
        <taxon>Bacteroidota</taxon>
        <taxon>Bacteroidia</taxon>
        <taxon>Bacteroidales</taxon>
        <taxon>Odoribacteraceae</taxon>
        <taxon>Odoribacter</taxon>
    </lineage>
</organism>
<evidence type="ECO:0000313" key="13">
    <source>
        <dbReference type="EMBL" id="RGY03352.1"/>
    </source>
</evidence>
<comment type="pathway">
    <text evidence="3 7">Carbohydrate degradation; pentose phosphate pathway; D-ribulose 5-phosphate from D-glucose 6-phosphate (oxidative stage): step 2/3.</text>
</comment>
<dbReference type="InterPro" id="IPR006148">
    <property type="entry name" value="Glc/Gal-6P_isomerase"/>
</dbReference>
<dbReference type="InterPro" id="IPR037171">
    <property type="entry name" value="NagB/RpiA_transferase-like"/>
</dbReference>
<dbReference type="CDD" id="cd01400">
    <property type="entry name" value="6PGL"/>
    <property type="match status" value="1"/>
</dbReference>
<dbReference type="InterPro" id="IPR005900">
    <property type="entry name" value="6-phosphogluconolactonase_DevB"/>
</dbReference>
<dbReference type="UniPathway" id="UPA00115">
    <property type="reaction ID" value="UER00409"/>
</dbReference>
<protein>
    <recommendedName>
        <fullName evidence="6 7">6-phosphogluconolactonase</fullName>
        <shortName evidence="7">6PGL</shortName>
        <ecNumber evidence="5 7">3.1.1.31</ecNumber>
    </recommendedName>
</protein>
<dbReference type="EMBL" id="QRYW01000029">
    <property type="protein sequence ID" value="RGV23010.1"/>
    <property type="molecule type" value="Genomic_DNA"/>
</dbReference>
<evidence type="ECO:0000313" key="15">
    <source>
        <dbReference type="Proteomes" id="UP000284243"/>
    </source>
</evidence>
<comment type="catalytic activity">
    <reaction evidence="1 7">
        <text>6-phospho-D-glucono-1,5-lactone + H2O = 6-phospho-D-gluconate + H(+)</text>
        <dbReference type="Rhea" id="RHEA:12556"/>
        <dbReference type="ChEBI" id="CHEBI:15377"/>
        <dbReference type="ChEBI" id="CHEBI:15378"/>
        <dbReference type="ChEBI" id="CHEBI:57955"/>
        <dbReference type="ChEBI" id="CHEBI:58759"/>
        <dbReference type="EC" id="3.1.1.31"/>
    </reaction>
</comment>
<evidence type="ECO:0000313" key="12">
    <source>
        <dbReference type="EMBL" id="RGV23010.1"/>
    </source>
</evidence>
<dbReference type="GeneID" id="61275059"/>
<evidence type="ECO:0000313" key="9">
    <source>
        <dbReference type="EMBL" id="MCG4961952.1"/>
    </source>
</evidence>
<evidence type="ECO:0000259" key="8">
    <source>
        <dbReference type="Pfam" id="PF01182"/>
    </source>
</evidence>
<feature type="domain" description="Glucosamine/galactosamine-6-phosphate isomerase" evidence="8">
    <location>
        <begin position="11"/>
        <end position="220"/>
    </location>
</feature>
<dbReference type="EC" id="3.1.1.31" evidence="5 7"/>
<dbReference type="Proteomes" id="UP000284434">
    <property type="component" value="Unassembled WGS sequence"/>
</dbReference>
<gene>
    <name evidence="7 11" type="primary">pgl</name>
    <name evidence="12" type="ORF">DWW24_13485</name>
    <name evidence="11" type="ORF">DWW57_16920</name>
    <name evidence="13" type="ORF">DXA53_18870</name>
    <name evidence="9" type="ORF">L0P03_19225</name>
    <name evidence="10" type="ORF">PN645_09750</name>
</gene>
<evidence type="ECO:0000256" key="2">
    <source>
        <dbReference type="ARBA" id="ARBA00002681"/>
    </source>
</evidence>
<evidence type="ECO:0000256" key="1">
    <source>
        <dbReference type="ARBA" id="ARBA00000832"/>
    </source>
</evidence>